<evidence type="ECO:0000313" key="2">
    <source>
        <dbReference type="Proteomes" id="UP001165083"/>
    </source>
</evidence>
<keyword evidence="2" id="KW-1185">Reference proteome</keyword>
<organism evidence="1 2">
    <name type="scientific">Phytophthora lilii</name>
    <dbReference type="NCBI Taxonomy" id="2077276"/>
    <lineage>
        <taxon>Eukaryota</taxon>
        <taxon>Sar</taxon>
        <taxon>Stramenopiles</taxon>
        <taxon>Oomycota</taxon>
        <taxon>Peronosporomycetes</taxon>
        <taxon>Peronosporales</taxon>
        <taxon>Peronosporaceae</taxon>
        <taxon>Phytophthora</taxon>
    </lineage>
</organism>
<gene>
    <name evidence="1" type="ORF">Plil01_001315400</name>
</gene>
<name>A0A9W6UED0_9STRA</name>
<protein>
    <submittedName>
        <fullName evidence="1">Unnamed protein product</fullName>
    </submittedName>
</protein>
<reference evidence="1" key="1">
    <citation type="submission" date="2023-04" db="EMBL/GenBank/DDBJ databases">
        <title>Phytophthora lilii NBRC 32176.</title>
        <authorList>
            <person name="Ichikawa N."/>
            <person name="Sato H."/>
            <person name="Tonouchi N."/>
        </authorList>
    </citation>
    <scope>NUCLEOTIDE SEQUENCE</scope>
    <source>
        <strain evidence="1">NBRC 32176</strain>
    </source>
</reference>
<evidence type="ECO:0000313" key="1">
    <source>
        <dbReference type="EMBL" id="GMF30765.1"/>
    </source>
</evidence>
<dbReference type="Proteomes" id="UP001165083">
    <property type="component" value="Unassembled WGS sequence"/>
</dbReference>
<proteinExistence type="predicted"/>
<dbReference type="EMBL" id="BSXW01000862">
    <property type="protein sequence ID" value="GMF30765.1"/>
    <property type="molecule type" value="Genomic_DNA"/>
</dbReference>
<accession>A0A9W6UED0</accession>
<dbReference type="AlphaFoldDB" id="A0A9W6UED0"/>
<sequence length="127" mass="13772">MADKTYDQVCEDATAAAEMRLLEHFKQHGGEADGKWFLSARLASLLETLSWSSSPKKADDAKTVGVASSIGINGSEVPGWFFTVDFETVRSRLELQGLVEVGENPELFCFAKAGLEGTTESIVPSRT</sequence>
<dbReference type="OrthoDB" id="432970at2759"/>
<comment type="caution">
    <text evidence="1">The sequence shown here is derived from an EMBL/GenBank/DDBJ whole genome shotgun (WGS) entry which is preliminary data.</text>
</comment>